<evidence type="ECO:0000256" key="8">
    <source>
        <dbReference type="ARBA" id="ARBA00079732"/>
    </source>
</evidence>
<keyword evidence="4" id="KW-0819">tRNA processing</keyword>
<keyword evidence="2" id="KW-0808">Transferase</keyword>
<proteinExistence type="inferred from homology"/>
<dbReference type="SUPFAM" id="SSF118196">
    <property type="entry name" value="YaeB-like"/>
    <property type="match status" value="1"/>
</dbReference>
<evidence type="ECO:0000256" key="2">
    <source>
        <dbReference type="ARBA" id="ARBA00022679"/>
    </source>
</evidence>
<sequence length="473" mass="52746">MTWTKTKTNSCTYMPNETNLCWNRKMSPLCNCCGEYVNKLSQQVSVMRKEIKNLRQTLDSAVRAHRKHLASVQTAVSKIGSPELKKEATRPPPPSQAGLEQGNIQTVPIGYIESCFSTKNGTPRQPTVCGPSRARLRLRQSVFNNPEHALEGLEQFSHVWIIFLFHKNGHLSYKAKVKPPRLDGQRVGVYSTRSPHRPNALGLTLAKLDKIETDTIHLSDIDIIAGTPVLDIKPYIPQYDSPGTRMTQDCLQREANTEQLKASTAPLNKETSVSNCENTDAYTQLNTKMEEDLGNPVSKDGPQTNNNEQLLLPKEVSDLLEEVGTFVAQADTSQHGCESKFQVSDSAKPNASKITEDHPCYGEEAYTAIAGWIRDPPITSLDVRFTPHAEKQLAEFLSTPLLGPSESDRPCFKFLGSPEEAAAAIKSVLSADPRSVYRRTYCRDRLFFFTIDSADVTCWFGQDFAEVLQVRPV</sequence>
<comment type="catalytic activity">
    <reaction evidence="6">
        <text>N(6)-L-threonylcarbamoyladenosine(37) in tRNA + S-adenosyl-L-methionine = N(6)-methyl,N(6)-L-threonylcarbamoyladenosine(37) in tRNA + S-adenosyl-L-homocysteine + H(+)</text>
        <dbReference type="Rhea" id="RHEA:70027"/>
        <dbReference type="Rhea" id="RHEA-COMP:10163"/>
        <dbReference type="Rhea" id="RHEA-COMP:17808"/>
        <dbReference type="ChEBI" id="CHEBI:15378"/>
        <dbReference type="ChEBI" id="CHEBI:57856"/>
        <dbReference type="ChEBI" id="CHEBI:59789"/>
        <dbReference type="ChEBI" id="CHEBI:74418"/>
        <dbReference type="ChEBI" id="CHEBI:188470"/>
    </reaction>
    <physiologicalReaction direction="left-to-right" evidence="6">
        <dbReference type="Rhea" id="RHEA:70028"/>
    </physiologicalReaction>
</comment>
<reference evidence="12" key="1">
    <citation type="submission" date="2021-05" db="EMBL/GenBank/DDBJ databases">
        <authorList>
            <person name="Tigano A."/>
        </authorList>
    </citation>
    <scope>NUCLEOTIDE SEQUENCE</scope>
</reference>
<name>A0A8S4B5M9_9TELE</name>
<evidence type="ECO:0000256" key="10">
    <source>
        <dbReference type="SAM" id="MobiDB-lite"/>
    </source>
</evidence>
<dbReference type="PANTHER" id="PTHR12818:SF0">
    <property type="entry name" value="TRNA (ADENINE(37)-N6)-METHYLTRANSFERASE"/>
    <property type="match status" value="1"/>
</dbReference>
<evidence type="ECO:0000256" key="7">
    <source>
        <dbReference type="ARBA" id="ARBA00068542"/>
    </source>
</evidence>
<accession>A0A8S4B5M9</accession>
<dbReference type="InterPro" id="IPR023370">
    <property type="entry name" value="TrmO-like_N"/>
</dbReference>
<evidence type="ECO:0000313" key="13">
    <source>
        <dbReference type="Proteomes" id="UP000677803"/>
    </source>
</evidence>
<keyword evidence="1" id="KW-0489">Methyltransferase</keyword>
<dbReference type="Gene3D" id="3.30.2310.10">
    <property type="entry name" value="YaeB-like"/>
    <property type="match status" value="1"/>
</dbReference>
<dbReference type="GO" id="GO:0008033">
    <property type="term" value="P:tRNA processing"/>
    <property type="evidence" value="ECO:0007669"/>
    <property type="project" value="UniProtKB-KW"/>
</dbReference>
<evidence type="ECO:0000256" key="9">
    <source>
        <dbReference type="SAM" id="Coils"/>
    </source>
</evidence>
<protein>
    <recommendedName>
        <fullName evidence="7">tRNA (adenine(37)-N6)-methyltransferase</fullName>
    </recommendedName>
    <alternativeName>
        <fullName evidence="8">tRNA methyltransferase O</fullName>
    </alternativeName>
</protein>
<gene>
    <name evidence="12" type="ORF">MMEN_LOCUS12247</name>
</gene>
<dbReference type="GO" id="GO:0032259">
    <property type="term" value="P:methylation"/>
    <property type="evidence" value="ECO:0007669"/>
    <property type="project" value="UniProtKB-KW"/>
</dbReference>
<dbReference type="EMBL" id="CAJRST010013335">
    <property type="protein sequence ID" value="CAG5928586.1"/>
    <property type="molecule type" value="Genomic_DNA"/>
</dbReference>
<dbReference type="InterPro" id="IPR040372">
    <property type="entry name" value="YaeB-like"/>
</dbReference>
<keyword evidence="13" id="KW-1185">Reference proteome</keyword>
<evidence type="ECO:0000256" key="1">
    <source>
        <dbReference type="ARBA" id="ARBA00022603"/>
    </source>
</evidence>
<dbReference type="PANTHER" id="PTHR12818">
    <property type="entry name" value="TRNA (ADENINE(37)-N6)-METHYLTRANSFERASE"/>
    <property type="match status" value="1"/>
</dbReference>
<dbReference type="PROSITE" id="PS51668">
    <property type="entry name" value="TSAA_2"/>
    <property type="match status" value="1"/>
</dbReference>
<dbReference type="Proteomes" id="UP000677803">
    <property type="component" value="Unassembled WGS sequence"/>
</dbReference>
<feature type="domain" description="TsaA-like" evidence="11">
    <location>
        <begin position="106"/>
        <end position="244"/>
    </location>
</feature>
<feature type="region of interest" description="Disordered" evidence="10">
    <location>
        <begin position="80"/>
        <end position="101"/>
    </location>
</feature>
<dbReference type="CDD" id="cd09281">
    <property type="entry name" value="UPF0066"/>
    <property type="match status" value="1"/>
</dbReference>
<comment type="caution">
    <text evidence="12">The sequence shown here is derived from an EMBL/GenBank/DDBJ whole genome shotgun (WGS) entry which is preliminary data.</text>
</comment>
<dbReference type="FunFam" id="3.30.2310.10:FF:000002">
    <property type="entry name" value="tRNA methyltransferase O"/>
    <property type="match status" value="1"/>
</dbReference>
<evidence type="ECO:0000256" key="3">
    <source>
        <dbReference type="ARBA" id="ARBA00022691"/>
    </source>
</evidence>
<feature type="coiled-coil region" evidence="9">
    <location>
        <begin position="37"/>
        <end position="64"/>
    </location>
</feature>
<dbReference type="GO" id="GO:0008168">
    <property type="term" value="F:methyltransferase activity"/>
    <property type="evidence" value="ECO:0007669"/>
    <property type="project" value="UniProtKB-KW"/>
</dbReference>
<evidence type="ECO:0000259" key="11">
    <source>
        <dbReference type="PROSITE" id="PS51668"/>
    </source>
</evidence>
<dbReference type="Pfam" id="PF01980">
    <property type="entry name" value="TrmO_N"/>
    <property type="match status" value="1"/>
</dbReference>
<evidence type="ECO:0000313" key="12">
    <source>
        <dbReference type="EMBL" id="CAG5928586.1"/>
    </source>
</evidence>
<dbReference type="Gene3D" id="2.40.30.70">
    <property type="entry name" value="YaeB-like"/>
    <property type="match status" value="1"/>
</dbReference>
<evidence type="ECO:0000256" key="5">
    <source>
        <dbReference type="ARBA" id="ARBA00033753"/>
    </source>
</evidence>
<organism evidence="12 13">
    <name type="scientific">Menidia menidia</name>
    <name type="common">Atlantic silverside</name>
    <dbReference type="NCBI Taxonomy" id="238744"/>
    <lineage>
        <taxon>Eukaryota</taxon>
        <taxon>Metazoa</taxon>
        <taxon>Chordata</taxon>
        <taxon>Craniata</taxon>
        <taxon>Vertebrata</taxon>
        <taxon>Euteleostomi</taxon>
        <taxon>Actinopterygii</taxon>
        <taxon>Neopterygii</taxon>
        <taxon>Teleostei</taxon>
        <taxon>Neoteleostei</taxon>
        <taxon>Acanthomorphata</taxon>
        <taxon>Ovalentaria</taxon>
        <taxon>Atherinomorphae</taxon>
        <taxon>Atheriniformes</taxon>
        <taxon>Atherinopsidae</taxon>
        <taxon>Menidiinae</taxon>
        <taxon>Menidia</taxon>
    </lineage>
</organism>
<comment type="similarity">
    <text evidence="5">Belongs to the tRNA methyltransferase O family.</text>
</comment>
<dbReference type="OrthoDB" id="4882at2759"/>
<evidence type="ECO:0000256" key="4">
    <source>
        <dbReference type="ARBA" id="ARBA00022694"/>
    </source>
</evidence>
<dbReference type="AlphaFoldDB" id="A0A8S4B5M9"/>
<dbReference type="NCBIfam" id="TIGR00104">
    <property type="entry name" value="tRNA_TsaA"/>
    <property type="match status" value="1"/>
</dbReference>
<keyword evidence="9" id="KW-0175">Coiled coil</keyword>
<dbReference type="FunFam" id="2.40.30.70:FF:000002">
    <property type="entry name" value="tRNA (Adenine(37)-N6)-methyltransferase isoform X1"/>
    <property type="match status" value="1"/>
</dbReference>
<dbReference type="InterPro" id="IPR036413">
    <property type="entry name" value="YaeB-like_sf"/>
</dbReference>
<evidence type="ECO:0000256" key="6">
    <source>
        <dbReference type="ARBA" id="ARBA00051117"/>
    </source>
</evidence>
<dbReference type="InterPro" id="IPR036414">
    <property type="entry name" value="YaeB_N_sf"/>
</dbReference>
<keyword evidence="3" id="KW-0949">S-adenosyl-L-methionine</keyword>